<feature type="domain" description="Isochorismatase-like" evidence="2">
    <location>
        <begin position="23"/>
        <end position="213"/>
    </location>
</feature>
<dbReference type="AlphaFoldDB" id="A0A1I5GT77"/>
<dbReference type="InterPro" id="IPR000868">
    <property type="entry name" value="Isochorismatase-like_dom"/>
</dbReference>
<reference evidence="4" key="1">
    <citation type="submission" date="2016-10" db="EMBL/GenBank/DDBJ databases">
        <authorList>
            <person name="Varghese N."/>
            <person name="Submissions S."/>
        </authorList>
    </citation>
    <scope>NUCLEOTIDE SEQUENCE [LARGE SCALE GENOMIC DNA]</scope>
    <source>
        <strain evidence="4">DSM 28463</strain>
    </source>
</reference>
<gene>
    <name evidence="3" type="ORF">SAMN04487859_1387</name>
</gene>
<dbReference type="STRING" id="1005928.SAMN04487859_1387"/>
<organism evidence="3 4">
    <name type="scientific">Roseovarius lutimaris</name>
    <dbReference type="NCBI Taxonomy" id="1005928"/>
    <lineage>
        <taxon>Bacteria</taxon>
        <taxon>Pseudomonadati</taxon>
        <taxon>Pseudomonadota</taxon>
        <taxon>Alphaproteobacteria</taxon>
        <taxon>Rhodobacterales</taxon>
        <taxon>Roseobacteraceae</taxon>
        <taxon>Roseovarius</taxon>
    </lineage>
</organism>
<keyword evidence="1" id="KW-0378">Hydrolase</keyword>
<proteinExistence type="predicted"/>
<evidence type="ECO:0000256" key="1">
    <source>
        <dbReference type="ARBA" id="ARBA00022801"/>
    </source>
</evidence>
<dbReference type="InterPro" id="IPR036380">
    <property type="entry name" value="Isochorismatase-like_sf"/>
</dbReference>
<dbReference type="SUPFAM" id="SSF52499">
    <property type="entry name" value="Isochorismatase-like hydrolases"/>
    <property type="match status" value="1"/>
</dbReference>
<dbReference type="PANTHER" id="PTHR43540">
    <property type="entry name" value="PEROXYUREIDOACRYLATE/UREIDOACRYLATE AMIDOHYDROLASE-RELATED"/>
    <property type="match status" value="1"/>
</dbReference>
<dbReference type="OrthoDB" id="9807387at2"/>
<dbReference type="Pfam" id="PF00857">
    <property type="entry name" value="Isochorismatase"/>
    <property type="match status" value="1"/>
</dbReference>
<dbReference type="CDD" id="cd00431">
    <property type="entry name" value="cysteine_hydrolases"/>
    <property type="match status" value="1"/>
</dbReference>
<dbReference type="Proteomes" id="UP000198599">
    <property type="component" value="Unassembled WGS sequence"/>
</dbReference>
<dbReference type="RefSeq" id="WP_092842307.1">
    <property type="nucleotide sequence ID" value="NZ_FOVP01000038.1"/>
</dbReference>
<keyword evidence="4" id="KW-1185">Reference proteome</keyword>
<evidence type="ECO:0000313" key="4">
    <source>
        <dbReference type="Proteomes" id="UP000198599"/>
    </source>
</evidence>
<evidence type="ECO:0000313" key="3">
    <source>
        <dbReference type="EMBL" id="SFO38781.1"/>
    </source>
</evidence>
<sequence>MAIEMHKQWSGLDFPRLLSSNVAFVNTDSQNSILNPDGCLSHEQIWRNANKQGGPLFNTLRLASAARKAAMQFLWLRYDRFIGEIEPTNEIDRVQYHFWNKDYDGDRAKKDWEADLVQEIKEVMQPGDITLVYPAWSIFTGTPVDRWLNQWGTRTLLISGYHTDWCVEMATRHARDLGYIPIVVGDACGSTQPLHDQTLDQINTCYAPVITTDAAIGFIEQGLEGRQKFAAN</sequence>
<accession>A0A1I5GT77</accession>
<evidence type="ECO:0000259" key="2">
    <source>
        <dbReference type="Pfam" id="PF00857"/>
    </source>
</evidence>
<dbReference type="Gene3D" id="3.40.50.850">
    <property type="entry name" value="Isochorismatase-like"/>
    <property type="match status" value="1"/>
</dbReference>
<dbReference type="EMBL" id="FOVP01000038">
    <property type="protein sequence ID" value="SFO38781.1"/>
    <property type="molecule type" value="Genomic_DNA"/>
</dbReference>
<name>A0A1I5GT77_9RHOB</name>
<protein>
    <submittedName>
        <fullName evidence="3">Nicotinamidase-related amidase</fullName>
    </submittedName>
</protein>
<dbReference type="InterPro" id="IPR050272">
    <property type="entry name" value="Isochorismatase-like_hydrls"/>
</dbReference>
<dbReference type="GO" id="GO:0016787">
    <property type="term" value="F:hydrolase activity"/>
    <property type="evidence" value="ECO:0007669"/>
    <property type="project" value="UniProtKB-KW"/>
</dbReference>